<feature type="signal peptide" evidence="2">
    <location>
        <begin position="1"/>
        <end position="25"/>
    </location>
</feature>
<proteinExistence type="predicted"/>
<name>A0A832LMG6_9BACT</name>
<dbReference type="EMBL" id="DSVI01000020">
    <property type="protein sequence ID" value="HGT48892.1"/>
    <property type="molecule type" value="Genomic_DNA"/>
</dbReference>
<evidence type="ECO:0000256" key="1">
    <source>
        <dbReference type="SAM" id="MobiDB-lite"/>
    </source>
</evidence>
<keyword evidence="2" id="KW-0732">Signal</keyword>
<gene>
    <name evidence="3" type="ORF">ENS56_12715</name>
</gene>
<reference evidence="3" key="1">
    <citation type="journal article" date="2020" name="mSystems">
        <title>Genome- and Community-Level Interaction Insights into Carbon Utilization and Element Cycling Functions of Hydrothermarchaeota in Hydrothermal Sediment.</title>
        <authorList>
            <person name="Zhou Z."/>
            <person name="Liu Y."/>
            <person name="Xu W."/>
            <person name="Pan J."/>
            <person name="Luo Z.H."/>
            <person name="Li M."/>
        </authorList>
    </citation>
    <scope>NUCLEOTIDE SEQUENCE [LARGE SCALE GENOMIC DNA]</scope>
    <source>
        <strain evidence="3">SpSt-500</strain>
    </source>
</reference>
<evidence type="ECO:0000313" key="3">
    <source>
        <dbReference type="EMBL" id="HGT48892.1"/>
    </source>
</evidence>
<protein>
    <submittedName>
        <fullName evidence="3">Uncharacterized protein</fullName>
    </submittedName>
</protein>
<organism evidence="3">
    <name type="scientific">Ignavibacterium album</name>
    <dbReference type="NCBI Taxonomy" id="591197"/>
    <lineage>
        <taxon>Bacteria</taxon>
        <taxon>Pseudomonadati</taxon>
        <taxon>Ignavibacteriota</taxon>
        <taxon>Ignavibacteria</taxon>
        <taxon>Ignavibacteriales</taxon>
        <taxon>Ignavibacteriaceae</taxon>
        <taxon>Ignavibacterium</taxon>
    </lineage>
</organism>
<feature type="region of interest" description="Disordered" evidence="1">
    <location>
        <begin position="72"/>
        <end position="91"/>
    </location>
</feature>
<dbReference type="PROSITE" id="PS51257">
    <property type="entry name" value="PROKAR_LIPOPROTEIN"/>
    <property type="match status" value="1"/>
</dbReference>
<evidence type="ECO:0000256" key="2">
    <source>
        <dbReference type="SAM" id="SignalP"/>
    </source>
</evidence>
<dbReference type="AlphaFoldDB" id="A0A832LMG6"/>
<comment type="caution">
    <text evidence="3">The sequence shown here is derived from an EMBL/GenBank/DDBJ whole genome shotgun (WGS) entry which is preliminary data.</text>
</comment>
<feature type="chain" id="PRO_5032647552" evidence="2">
    <location>
        <begin position="26"/>
        <end position="91"/>
    </location>
</feature>
<sequence>MKMVSKMKSVVVVSGIVAMTVFLSACGGLSEAQIAELNALKSEVQSLENEANSLKEERARLEKQIEEQNRKLAECQKQKDETRANLEKLPK</sequence>
<accession>A0A832LMG6</accession>